<evidence type="ECO:0000313" key="1">
    <source>
        <dbReference type="EMBL" id="DAF90989.1"/>
    </source>
</evidence>
<dbReference type="EMBL" id="BK016042">
    <property type="protein sequence ID" value="DAF90989.1"/>
    <property type="molecule type" value="Genomic_DNA"/>
</dbReference>
<dbReference type="CDD" id="cd08054">
    <property type="entry name" value="gp6"/>
    <property type="match status" value="1"/>
</dbReference>
<sequence length="99" mass="11754">MNNITKVSEITSENVAEYLRLDDYEENEQFLENILKVSKEYIKRYTGRKESEIDDYSSFVIVVFSLCQDMYDNRTLYVDKNNINNIIQTILDMHSVNLL</sequence>
<dbReference type="InterPro" id="IPR006450">
    <property type="entry name" value="Phage_HK97_gp6-like"/>
</dbReference>
<organism evidence="1">
    <name type="scientific">Siphoviridae sp. ctYM922</name>
    <dbReference type="NCBI Taxonomy" id="2825547"/>
    <lineage>
        <taxon>Viruses</taxon>
        <taxon>Duplodnaviria</taxon>
        <taxon>Heunggongvirae</taxon>
        <taxon>Uroviricota</taxon>
        <taxon>Caudoviricetes</taxon>
    </lineage>
</organism>
<proteinExistence type="predicted"/>
<protein>
    <submittedName>
        <fullName evidence="1">Head tail connector</fullName>
    </submittedName>
</protein>
<dbReference type="NCBIfam" id="TIGR01560">
    <property type="entry name" value="put_DNA_pack"/>
    <property type="match status" value="1"/>
</dbReference>
<accession>A0A8S5U953</accession>
<reference evidence="1" key="1">
    <citation type="journal article" date="2021" name="Proc. Natl. Acad. Sci. U.S.A.">
        <title>A Catalog of Tens of Thousands of Viruses from Human Metagenomes Reveals Hidden Associations with Chronic Diseases.</title>
        <authorList>
            <person name="Tisza M.J."/>
            <person name="Buck C.B."/>
        </authorList>
    </citation>
    <scope>NUCLEOTIDE SEQUENCE</scope>
    <source>
        <strain evidence="1">CtYM922</strain>
    </source>
</reference>
<dbReference type="Gene3D" id="1.10.3230.30">
    <property type="entry name" value="Phage gp6-like head-tail connector protein"/>
    <property type="match status" value="1"/>
</dbReference>
<name>A0A8S5U953_9CAUD</name>